<dbReference type="InterPro" id="IPR021284">
    <property type="entry name" value="DUF2750"/>
</dbReference>
<reference evidence="1 2" key="1">
    <citation type="submission" date="2016-10" db="EMBL/GenBank/DDBJ databases">
        <title>Draft Genome sequence of Alkanindiges sp. strain H1.</title>
        <authorList>
            <person name="Subhash Y."/>
            <person name="Lee S."/>
        </authorList>
    </citation>
    <scope>NUCLEOTIDE SEQUENCE [LARGE SCALE GENOMIC DNA]</scope>
    <source>
        <strain evidence="1 2">H1</strain>
    </source>
</reference>
<evidence type="ECO:0008006" key="3">
    <source>
        <dbReference type="Google" id="ProtNLM"/>
    </source>
</evidence>
<dbReference type="AlphaFoldDB" id="A0A1S8CZX8"/>
<dbReference type="EMBL" id="MLCN01000003">
    <property type="protein sequence ID" value="ONG42156.1"/>
    <property type="molecule type" value="Genomic_DNA"/>
</dbReference>
<sequence>MQVPQPNMLELDAKARYKYFIQKIVAKREVWGLYHEGWAMSGTVGGNMALPLWPDAKYARLCNNRNWAKHQVQAMSLKTFVEQLIPLLIEKQCMASVFLTPDWNSVLVEPERLLADIKSYVYACFQAEKDQWPEQAHIHQAEPDLPTLSSPSIQ</sequence>
<comment type="caution">
    <text evidence="1">The sequence shown here is derived from an EMBL/GenBank/DDBJ whole genome shotgun (WGS) entry which is preliminary data.</text>
</comment>
<keyword evidence="2" id="KW-1185">Reference proteome</keyword>
<accession>A0A1S8CZX8</accession>
<dbReference type="Pfam" id="PF11042">
    <property type="entry name" value="DUF2750"/>
    <property type="match status" value="1"/>
</dbReference>
<dbReference type="Proteomes" id="UP000192132">
    <property type="component" value="Unassembled WGS sequence"/>
</dbReference>
<name>A0A1S8CZX8_9GAMM</name>
<protein>
    <recommendedName>
        <fullName evidence="3">DUF2750 domain-containing protein</fullName>
    </recommendedName>
</protein>
<evidence type="ECO:0000313" key="2">
    <source>
        <dbReference type="Proteomes" id="UP000192132"/>
    </source>
</evidence>
<proteinExistence type="predicted"/>
<evidence type="ECO:0000313" key="1">
    <source>
        <dbReference type="EMBL" id="ONG42156.1"/>
    </source>
</evidence>
<dbReference type="STRING" id="1907941.BKE30_01260"/>
<organism evidence="1 2">
    <name type="scientific">Alkanindiges hydrocarboniclasticus</name>
    <dbReference type="NCBI Taxonomy" id="1907941"/>
    <lineage>
        <taxon>Bacteria</taxon>
        <taxon>Pseudomonadati</taxon>
        <taxon>Pseudomonadota</taxon>
        <taxon>Gammaproteobacteria</taxon>
        <taxon>Moraxellales</taxon>
        <taxon>Moraxellaceae</taxon>
        <taxon>Alkanindiges</taxon>
    </lineage>
</organism>
<gene>
    <name evidence="1" type="ORF">BKE30_01260</name>
</gene>